<dbReference type="Gene3D" id="2.40.160.180">
    <property type="entry name" value="Carbohydrate-selective porin OprB"/>
    <property type="match status" value="1"/>
</dbReference>
<dbReference type="InterPro" id="IPR038673">
    <property type="entry name" value="OprB_sf"/>
</dbReference>
<dbReference type="GO" id="GO:0015288">
    <property type="term" value="F:porin activity"/>
    <property type="evidence" value="ECO:0007669"/>
    <property type="project" value="InterPro"/>
</dbReference>
<dbReference type="Pfam" id="PF04966">
    <property type="entry name" value="OprB"/>
    <property type="match status" value="1"/>
</dbReference>
<gene>
    <name evidence="3" type="ORF">SPPYR_1258</name>
</gene>
<dbReference type="AlphaFoldDB" id="A0A1Y5PQT3"/>
<name>A0A1Y5PQT3_9SPHN</name>
<accession>A0A1Y5PQT3</accession>
<dbReference type="PANTHER" id="PTHR37944:SF1">
    <property type="entry name" value="PORIN B"/>
    <property type="match status" value="1"/>
</dbReference>
<dbReference type="EMBL" id="LT598653">
    <property type="protein sequence ID" value="SBV32378.1"/>
    <property type="molecule type" value="Genomic_DNA"/>
</dbReference>
<organism evidence="3">
    <name type="scientific">uncultured Sphingopyxis sp</name>
    <dbReference type="NCBI Taxonomy" id="310581"/>
    <lineage>
        <taxon>Bacteria</taxon>
        <taxon>Pseudomonadati</taxon>
        <taxon>Pseudomonadota</taxon>
        <taxon>Alphaproteobacteria</taxon>
        <taxon>Sphingomonadales</taxon>
        <taxon>Sphingomonadaceae</taxon>
        <taxon>Sphingopyxis</taxon>
        <taxon>environmental samples</taxon>
    </lineage>
</organism>
<proteinExistence type="inferred from homology"/>
<dbReference type="KEGG" id="sphu:SPPYR_1258"/>
<sequence>MRNAGALFACAVLTPEATYAQTESAKDDPVKVVDFGASYVTDVIGNLDGGEKKGFVWLGRADATISVDGSAFGWDGAEIFVDVLAVQSADFSGDYVGDGQTVSNVQGDSAVRPIEAWIAGPISDDVSVKLGMIDLNSEFDVQSVGKHFVGSSHGIGPEFSQSGANGPSIFPAGATAIMLRYESASWSARLGLFDAVAGSRKNPRQAAFRFPGTTGALLVGEVDRKLARGGEAQIGIWRYTPRFERIDTTRGGRGVSQGAYAMIETPLATHRDAKLEGWMRIGVASSSVNEIGAYAGGGLTYGDEAQRVGIAVAHARRGDAVMREAARHNARSNRAETAIELTYAYRVTPWLTIQPDLQYVVNPGWEPSRSDATVAGLRFSFAWPAD</sequence>
<evidence type="ECO:0000256" key="2">
    <source>
        <dbReference type="RuleBase" id="RU363072"/>
    </source>
</evidence>
<reference evidence="3" key="1">
    <citation type="submission" date="2016-03" db="EMBL/GenBank/DDBJ databases">
        <authorList>
            <person name="Ploux O."/>
        </authorList>
    </citation>
    <scope>NUCLEOTIDE SEQUENCE</scope>
    <source>
        <strain evidence="3">UC10</strain>
    </source>
</reference>
<evidence type="ECO:0000313" key="3">
    <source>
        <dbReference type="EMBL" id="SBV32378.1"/>
    </source>
</evidence>
<dbReference type="PANTHER" id="PTHR37944">
    <property type="entry name" value="PORIN B"/>
    <property type="match status" value="1"/>
</dbReference>
<dbReference type="GO" id="GO:0008643">
    <property type="term" value="P:carbohydrate transport"/>
    <property type="evidence" value="ECO:0007669"/>
    <property type="project" value="InterPro"/>
</dbReference>
<comment type="similarity">
    <text evidence="1 2">Belongs to the OprB family.</text>
</comment>
<dbReference type="GO" id="GO:0016020">
    <property type="term" value="C:membrane"/>
    <property type="evidence" value="ECO:0007669"/>
    <property type="project" value="InterPro"/>
</dbReference>
<dbReference type="InterPro" id="IPR052932">
    <property type="entry name" value="OprB_Porin"/>
</dbReference>
<evidence type="ECO:0000256" key="1">
    <source>
        <dbReference type="ARBA" id="ARBA00008769"/>
    </source>
</evidence>
<protein>
    <submittedName>
        <fullName evidence="3">Putative Carbohydrate-selective porin OprB</fullName>
    </submittedName>
</protein>
<dbReference type="RefSeq" id="WP_295325339.1">
    <property type="nucleotide sequence ID" value="NZ_LT598653.1"/>
</dbReference>
<dbReference type="InterPro" id="IPR007049">
    <property type="entry name" value="Carb-sel_porin_OprB"/>
</dbReference>